<keyword evidence="3" id="KW-1185">Reference proteome</keyword>
<name>A0ABY7G064_MYAAR</name>
<accession>A0ABY7G064</accession>
<feature type="compositionally biased region" description="Acidic residues" evidence="1">
    <location>
        <begin position="158"/>
        <end position="170"/>
    </location>
</feature>
<reference evidence="2" key="1">
    <citation type="submission" date="2022-11" db="EMBL/GenBank/DDBJ databases">
        <title>Centuries of genome instability and evolution in soft-shell clam transmissible cancer (bioRxiv).</title>
        <authorList>
            <person name="Hart S.F.M."/>
            <person name="Yonemitsu M.A."/>
            <person name="Giersch R.M."/>
            <person name="Beal B.F."/>
            <person name="Arriagada G."/>
            <person name="Davis B.W."/>
            <person name="Ostrander E.A."/>
            <person name="Goff S.P."/>
            <person name="Metzger M.J."/>
        </authorList>
    </citation>
    <scope>NUCLEOTIDE SEQUENCE</scope>
    <source>
        <strain evidence="2">MELC-2E11</strain>
        <tissue evidence="2">Siphon/mantle</tissue>
    </source>
</reference>
<protein>
    <submittedName>
        <fullName evidence="2">Uncharacterized protein</fullName>
    </submittedName>
</protein>
<proteinExistence type="predicted"/>
<dbReference type="Proteomes" id="UP001164746">
    <property type="component" value="Chromosome 13"/>
</dbReference>
<evidence type="ECO:0000313" key="2">
    <source>
        <dbReference type="EMBL" id="WAR24746.1"/>
    </source>
</evidence>
<gene>
    <name evidence="2" type="ORF">MAR_038415</name>
</gene>
<evidence type="ECO:0000256" key="1">
    <source>
        <dbReference type="SAM" id="MobiDB-lite"/>
    </source>
</evidence>
<organism evidence="2 3">
    <name type="scientific">Mya arenaria</name>
    <name type="common">Soft-shell clam</name>
    <dbReference type="NCBI Taxonomy" id="6604"/>
    <lineage>
        <taxon>Eukaryota</taxon>
        <taxon>Metazoa</taxon>
        <taxon>Spiralia</taxon>
        <taxon>Lophotrochozoa</taxon>
        <taxon>Mollusca</taxon>
        <taxon>Bivalvia</taxon>
        <taxon>Autobranchia</taxon>
        <taxon>Heteroconchia</taxon>
        <taxon>Euheterodonta</taxon>
        <taxon>Imparidentia</taxon>
        <taxon>Neoheterodontei</taxon>
        <taxon>Myida</taxon>
        <taxon>Myoidea</taxon>
        <taxon>Myidae</taxon>
        <taxon>Mya</taxon>
    </lineage>
</organism>
<evidence type="ECO:0000313" key="3">
    <source>
        <dbReference type="Proteomes" id="UP001164746"/>
    </source>
</evidence>
<feature type="region of interest" description="Disordered" evidence="1">
    <location>
        <begin position="132"/>
        <end position="208"/>
    </location>
</feature>
<sequence>MAKMFFREIMQDSKQKPSNPDLKKFKTSTGSPILYTRFRKHRGIYYPLAKHYQGSKTKPKQNHKHACVIYSKTYGREMYGNIDIWPEDEHAKEKLLQKLQALSMEEEEEENDVGIDIPRALDEMNENKVLEHKYGTEHGTRTKSPNGTRHVTIVVTDASEEEGEEDEEEERTYPTSGEHSPIPDPDRPDTPAGEEGSWPLKRSQRCIV</sequence>
<dbReference type="EMBL" id="CP111024">
    <property type="protein sequence ID" value="WAR24746.1"/>
    <property type="molecule type" value="Genomic_DNA"/>
</dbReference>